<reference evidence="1 2" key="1">
    <citation type="submission" date="2018-08" db="EMBL/GenBank/DDBJ databases">
        <title>Meiothermus terrae DSM 26712 genome sequencing project.</title>
        <authorList>
            <person name="Da Costa M.S."/>
            <person name="Albuquerque L."/>
            <person name="Raposo P."/>
            <person name="Froufe H.J.C."/>
            <person name="Barroso C.S."/>
            <person name="Egas C."/>
        </authorList>
    </citation>
    <scope>NUCLEOTIDE SEQUENCE [LARGE SCALE GENOMIC DNA]</scope>
    <source>
        <strain evidence="1 2">DSM 26712</strain>
    </source>
</reference>
<sequence>MARWHFHSLEAHLNTRGQVCARSTVPRITVETDEALLEEARRVLGVHTKREAIERALQKLVRQQRRRAIRVHAG</sequence>
<dbReference type="Pfam" id="PF09957">
    <property type="entry name" value="VapB_antitoxin"/>
    <property type="match status" value="1"/>
</dbReference>
<protein>
    <submittedName>
        <fullName evidence="1">Bacterial antitoxin of type II TA system, VapB</fullName>
    </submittedName>
</protein>
<keyword evidence="2" id="KW-1185">Reference proteome</keyword>
<accession>A0A399F2L8</accession>
<comment type="caution">
    <text evidence="1">The sequence shown here is derived from an EMBL/GenBank/DDBJ whole genome shotgun (WGS) entry which is preliminary data.</text>
</comment>
<evidence type="ECO:0000313" key="1">
    <source>
        <dbReference type="EMBL" id="RIH90458.1"/>
    </source>
</evidence>
<dbReference type="AlphaFoldDB" id="A0A399F2L8"/>
<organism evidence="1 2">
    <name type="scientific">Calidithermus terrae</name>
    <dbReference type="NCBI Taxonomy" id="1408545"/>
    <lineage>
        <taxon>Bacteria</taxon>
        <taxon>Thermotogati</taxon>
        <taxon>Deinococcota</taxon>
        <taxon>Deinococci</taxon>
        <taxon>Thermales</taxon>
        <taxon>Thermaceae</taxon>
        <taxon>Calidithermus</taxon>
    </lineage>
</organism>
<dbReference type="InterPro" id="IPR019239">
    <property type="entry name" value="VapB_antitoxin"/>
</dbReference>
<proteinExistence type="predicted"/>
<name>A0A399F2L8_9DEIN</name>
<evidence type="ECO:0000313" key="2">
    <source>
        <dbReference type="Proteomes" id="UP000265715"/>
    </source>
</evidence>
<gene>
    <name evidence="1" type="ORF">Mterra_00440</name>
</gene>
<dbReference type="Proteomes" id="UP000265715">
    <property type="component" value="Unassembled WGS sequence"/>
</dbReference>
<dbReference type="EMBL" id="QXDL01000009">
    <property type="protein sequence ID" value="RIH90458.1"/>
    <property type="molecule type" value="Genomic_DNA"/>
</dbReference>